<keyword evidence="2" id="KW-1185">Reference proteome</keyword>
<dbReference type="EMBL" id="JABSTQ010011337">
    <property type="protein sequence ID" value="KAG0412579.1"/>
    <property type="molecule type" value="Genomic_DNA"/>
</dbReference>
<organism evidence="1 2">
    <name type="scientific">Ixodes persulcatus</name>
    <name type="common">Taiga tick</name>
    <dbReference type="NCBI Taxonomy" id="34615"/>
    <lineage>
        <taxon>Eukaryota</taxon>
        <taxon>Metazoa</taxon>
        <taxon>Ecdysozoa</taxon>
        <taxon>Arthropoda</taxon>
        <taxon>Chelicerata</taxon>
        <taxon>Arachnida</taxon>
        <taxon>Acari</taxon>
        <taxon>Parasitiformes</taxon>
        <taxon>Ixodida</taxon>
        <taxon>Ixodoidea</taxon>
        <taxon>Ixodidae</taxon>
        <taxon>Ixodinae</taxon>
        <taxon>Ixodes</taxon>
    </lineage>
</organism>
<name>A0AC60NZK6_IXOPE</name>
<sequence length="363" mass="38471">MASSSSATTGVSGRSAVISGSSDSASVGGGGVMSAEGGRITVSVHTTTGGRMQLELQPQCSVASLKRTLSARLRLAKDRIVLLHRNRQLKDGTLDSNNVRDGERLTLLPSVETGIQTVRPEQSVMQALESLSDAQVDNFLCGRAPLHLTMRLGDHVMFVQLQLCPPADTPPATPTTPGCPAPPQPPPPAAPTESLPGAGGAVIDHLRHLGQGVYSGSFSGTLGPELQDGDGRPRRHVATILHILRDLLGASQGWKGAGPSPAPRQATPPATPPTSPPPEEPPLRRQEEHRLLRGKLDQIRATLRERRRARRRPQPYPTPTGSSASSASDGPYTISSRIHAFFEGPEDLDIILEVVLDVVSKVV</sequence>
<evidence type="ECO:0000313" key="1">
    <source>
        <dbReference type="EMBL" id="KAG0412579.1"/>
    </source>
</evidence>
<protein>
    <submittedName>
        <fullName evidence="1">Uncharacterized protein</fullName>
    </submittedName>
</protein>
<evidence type="ECO:0000313" key="2">
    <source>
        <dbReference type="Proteomes" id="UP000805193"/>
    </source>
</evidence>
<gene>
    <name evidence="1" type="ORF">HPB47_010301</name>
</gene>
<proteinExistence type="predicted"/>
<accession>A0AC60NZK6</accession>
<comment type="caution">
    <text evidence="1">The sequence shown here is derived from an EMBL/GenBank/DDBJ whole genome shotgun (WGS) entry which is preliminary data.</text>
</comment>
<reference evidence="1 2" key="1">
    <citation type="journal article" date="2020" name="Cell">
        <title>Large-Scale Comparative Analyses of Tick Genomes Elucidate Their Genetic Diversity and Vector Capacities.</title>
        <authorList>
            <consortium name="Tick Genome and Microbiome Consortium (TIGMIC)"/>
            <person name="Jia N."/>
            <person name="Wang J."/>
            <person name="Shi W."/>
            <person name="Du L."/>
            <person name="Sun Y."/>
            <person name="Zhan W."/>
            <person name="Jiang J.F."/>
            <person name="Wang Q."/>
            <person name="Zhang B."/>
            <person name="Ji P."/>
            <person name="Bell-Sakyi L."/>
            <person name="Cui X.M."/>
            <person name="Yuan T.T."/>
            <person name="Jiang B.G."/>
            <person name="Yang W.F."/>
            <person name="Lam T.T."/>
            <person name="Chang Q.C."/>
            <person name="Ding S.J."/>
            <person name="Wang X.J."/>
            <person name="Zhu J.G."/>
            <person name="Ruan X.D."/>
            <person name="Zhao L."/>
            <person name="Wei J.T."/>
            <person name="Ye R.Z."/>
            <person name="Que T.C."/>
            <person name="Du C.H."/>
            <person name="Zhou Y.H."/>
            <person name="Cheng J.X."/>
            <person name="Dai P.F."/>
            <person name="Guo W.B."/>
            <person name="Han X.H."/>
            <person name="Huang E.J."/>
            <person name="Li L.F."/>
            <person name="Wei W."/>
            <person name="Gao Y.C."/>
            <person name="Liu J.Z."/>
            <person name="Shao H.Z."/>
            <person name="Wang X."/>
            <person name="Wang C.C."/>
            <person name="Yang T.C."/>
            <person name="Huo Q.B."/>
            <person name="Li W."/>
            <person name="Chen H.Y."/>
            <person name="Chen S.E."/>
            <person name="Zhou L.G."/>
            <person name="Ni X.B."/>
            <person name="Tian J.H."/>
            <person name="Sheng Y."/>
            <person name="Liu T."/>
            <person name="Pan Y.S."/>
            <person name="Xia L.Y."/>
            <person name="Li J."/>
            <person name="Zhao F."/>
            <person name="Cao W.C."/>
        </authorList>
    </citation>
    <scope>NUCLEOTIDE SEQUENCE [LARGE SCALE GENOMIC DNA]</scope>
    <source>
        <strain evidence="1">Iper-2018</strain>
    </source>
</reference>
<dbReference type="Proteomes" id="UP000805193">
    <property type="component" value="Unassembled WGS sequence"/>
</dbReference>